<dbReference type="PATRIC" id="fig|216595.4.peg.143"/>
<keyword evidence="1" id="KW-0614">Plasmid</keyword>
<dbReference type="AlphaFoldDB" id="A4V6W9"/>
<evidence type="ECO:0000313" key="2">
    <source>
        <dbReference type="Proteomes" id="UP000002332"/>
    </source>
</evidence>
<dbReference type="EMBL" id="AM235768">
    <property type="protein sequence ID" value="CAM96280.1"/>
    <property type="molecule type" value="Genomic_DNA"/>
</dbReference>
<geneLocation type="plasmid" evidence="1 2">
    <name>pQBR103</name>
</geneLocation>
<sequence>MAGEISVTFGFYFCVEPQTVEGKQTSSLHDLVEPIDETLAGCFFQAEDENTSRYAYGCSSGWFGKEMTGTGNLPAGDRWADFKVRNGDFEALKMEYQRFIEDDNVIQLKALMDEHYGPDSYEIRLGSFAGQSF</sequence>
<protein>
    <submittedName>
        <fullName evidence="1">Uncharacterized protein</fullName>
    </submittedName>
</protein>
<gene>
    <name evidence="1" type="ordered locus">pQBR0248</name>
</gene>
<organism evidence="1 2">
    <name type="scientific">Pseudomonas fluorescens (strain SBW25)</name>
    <dbReference type="NCBI Taxonomy" id="216595"/>
    <lineage>
        <taxon>Bacteria</taxon>
        <taxon>Pseudomonadati</taxon>
        <taxon>Pseudomonadota</taxon>
        <taxon>Gammaproteobacteria</taxon>
        <taxon>Pseudomonadales</taxon>
        <taxon>Pseudomonadaceae</taxon>
        <taxon>Pseudomonas</taxon>
    </lineage>
</organism>
<dbReference type="Proteomes" id="UP000002332">
    <property type="component" value="Plasmid pQBR103"/>
</dbReference>
<dbReference type="RefSeq" id="WP_011923056.1">
    <property type="nucleotide sequence ID" value="NC_009444.1"/>
</dbReference>
<name>A4V6W9_PSEFS</name>
<accession>A4V6W9</accession>
<reference evidence="1 2" key="1">
    <citation type="journal article" date="2007" name="ISME J.">
        <title>Sequence-based analysis of pQBR103; a representative of a unique, transfer-proficient mega plasmid resident in the microbial community of sugar beet.</title>
        <authorList>
            <person name="Tett A."/>
            <person name="Spiers A.J."/>
            <person name="Crossman L.C."/>
            <person name="Ager D."/>
            <person name="Ciric L."/>
            <person name="Dow J.M."/>
            <person name="Fry J.C."/>
            <person name="Harris D."/>
            <person name="Lilley A."/>
            <person name="Oliver A."/>
            <person name="Parkhill J."/>
            <person name="Quail M.A."/>
            <person name="Rainey P.B."/>
            <person name="Saunders N.J."/>
            <person name="Seeger K."/>
            <person name="Snyder L.A.S."/>
            <person name="Squares R."/>
            <person name="Thomas C.M."/>
            <person name="Turner S.L."/>
            <person name="Zhang X.-X."/>
            <person name="Field D."/>
            <person name="Bailey M.J."/>
        </authorList>
    </citation>
    <scope>NUCLEOTIDE SEQUENCE [LARGE SCALE GENOMIC DNA]</scope>
    <source>
        <strain evidence="1 2">SBW25</strain>
    </source>
</reference>
<evidence type="ECO:0000313" key="1">
    <source>
        <dbReference type="EMBL" id="CAM96280.1"/>
    </source>
</evidence>
<proteinExistence type="predicted"/>